<evidence type="ECO:0000313" key="10">
    <source>
        <dbReference type="EMBL" id="SFC65526.1"/>
    </source>
</evidence>
<reference evidence="11" key="1">
    <citation type="submission" date="2016-10" db="EMBL/GenBank/DDBJ databases">
        <authorList>
            <person name="Varghese N."/>
            <person name="Submissions S."/>
        </authorList>
    </citation>
    <scope>NUCLEOTIDE SEQUENCE [LARGE SCALE GENOMIC DNA]</scope>
    <source>
        <strain evidence="11">CGMCC 1.12041</strain>
    </source>
</reference>
<dbReference type="RefSeq" id="WP_091874201.1">
    <property type="nucleotide sequence ID" value="NZ_FOLD01000008.1"/>
</dbReference>
<dbReference type="InterPro" id="IPR036388">
    <property type="entry name" value="WH-like_DNA-bd_sf"/>
</dbReference>
<dbReference type="Gene3D" id="1.10.10.10">
    <property type="entry name" value="Winged helix-like DNA-binding domain superfamily/Winged helix DNA-binding domain"/>
    <property type="match status" value="1"/>
</dbReference>
<dbReference type="GO" id="GO:0008270">
    <property type="term" value="F:zinc ion binding"/>
    <property type="evidence" value="ECO:0007669"/>
    <property type="project" value="TreeGrafter"/>
</dbReference>
<feature type="binding site" evidence="7">
    <location>
        <position position="118"/>
    </location>
    <ligand>
        <name>Zn(2+)</name>
        <dbReference type="ChEBI" id="CHEBI:29105"/>
    </ligand>
</feature>
<feature type="binding site" evidence="8">
    <location>
        <position position="75"/>
    </location>
    <ligand>
        <name>Fe cation</name>
        <dbReference type="ChEBI" id="CHEBI:24875"/>
    </ligand>
</feature>
<comment type="subcellular location">
    <subcellularLocation>
        <location evidence="9">Cytoplasm</location>
    </subcellularLocation>
</comment>
<evidence type="ECO:0000256" key="6">
    <source>
        <dbReference type="ARBA" id="ARBA00023163"/>
    </source>
</evidence>
<evidence type="ECO:0000256" key="1">
    <source>
        <dbReference type="ARBA" id="ARBA00007957"/>
    </source>
</evidence>
<protein>
    <recommendedName>
        <fullName evidence="9">Ferric uptake regulation protein</fullName>
    </recommendedName>
</protein>
<evidence type="ECO:0000256" key="9">
    <source>
        <dbReference type="RuleBase" id="RU364037"/>
    </source>
</evidence>
<evidence type="ECO:0000256" key="3">
    <source>
        <dbReference type="ARBA" id="ARBA00022833"/>
    </source>
</evidence>
<dbReference type="PANTHER" id="PTHR33202:SF22">
    <property type="entry name" value="HYDROGEN PEROXIDE SENSITIVE REPRESSOR"/>
    <property type="match status" value="1"/>
</dbReference>
<comment type="cofactor">
    <cofactor evidence="8">
        <name>Mn(2+)</name>
        <dbReference type="ChEBI" id="CHEBI:29035"/>
    </cofactor>
    <cofactor evidence="8">
        <name>Fe(2+)</name>
        <dbReference type="ChEBI" id="CHEBI:29033"/>
    </cofactor>
    <text evidence="8">Binds 1 Mn(2+) or Fe(2+) ion per subunit.</text>
</comment>
<comment type="cofactor">
    <cofactor evidence="7">
        <name>Zn(2+)</name>
        <dbReference type="ChEBI" id="CHEBI:29105"/>
    </cofactor>
    <text evidence="7">Binds 1 zinc ion per subunit.</text>
</comment>
<feature type="binding site" evidence="7">
    <location>
        <position position="81"/>
    </location>
    <ligand>
        <name>Zn(2+)</name>
        <dbReference type="ChEBI" id="CHEBI:29105"/>
    </ligand>
</feature>
<keyword evidence="7 9" id="KW-0479">Metal-binding</keyword>
<dbReference type="GO" id="GO:0003700">
    <property type="term" value="F:DNA-binding transcription factor activity"/>
    <property type="evidence" value="ECO:0007669"/>
    <property type="project" value="UniProtKB-UniRule"/>
</dbReference>
<dbReference type="Pfam" id="PF01475">
    <property type="entry name" value="FUR"/>
    <property type="match status" value="1"/>
</dbReference>
<dbReference type="GO" id="GO:1900376">
    <property type="term" value="P:regulation of secondary metabolite biosynthetic process"/>
    <property type="evidence" value="ECO:0007669"/>
    <property type="project" value="TreeGrafter"/>
</dbReference>
<dbReference type="GO" id="GO:0045892">
    <property type="term" value="P:negative regulation of DNA-templated transcription"/>
    <property type="evidence" value="ECO:0007669"/>
    <property type="project" value="TreeGrafter"/>
</dbReference>
<dbReference type="AlphaFoldDB" id="A0A1I1KXI2"/>
<evidence type="ECO:0000256" key="5">
    <source>
        <dbReference type="ARBA" id="ARBA00023125"/>
    </source>
</evidence>
<keyword evidence="4 9" id="KW-0805">Transcription regulation</keyword>
<dbReference type="GO" id="GO:0000976">
    <property type="term" value="F:transcription cis-regulatory region binding"/>
    <property type="evidence" value="ECO:0007669"/>
    <property type="project" value="TreeGrafter"/>
</dbReference>
<keyword evidence="11" id="KW-1185">Reference proteome</keyword>
<dbReference type="PANTHER" id="PTHR33202">
    <property type="entry name" value="ZINC UPTAKE REGULATION PROTEIN"/>
    <property type="match status" value="1"/>
</dbReference>
<sequence length="131" mass="14303">MERNTRQRKAIHQCIQDAGRPLSPQEILESAQGAVPGIGLATVYRTIKSMLEAGEITTVSLPGGGDRYEISGHGHHHHFHCRSCDKVFEVHACPGDMQKLTPEGFVLESHELTLYGLCNQCRDVGGKPAVS</sequence>
<name>A0A1I1KXI2_9BURK</name>
<evidence type="ECO:0000256" key="4">
    <source>
        <dbReference type="ARBA" id="ARBA00023015"/>
    </source>
</evidence>
<evidence type="ECO:0000313" key="11">
    <source>
        <dbReference type="Proteomes" id="UP000198639"/>
    </source>
</evidence>
<keyword evidence="5 9" id="KW-0238">DNA-binding</keyword>
<keyword evidence="8 9" id="KW-0408">Iron</keyword>
<dbReference type="CDD" id="cd07153">
    <property type="entry name" value="Fur_like"/>
    <property type="match status" value="1"/>
</dbReference>
<feature type="binding site" evidence="8">
    <location>
        <position position="110"/>
    </location>
    <ligand>
        <name>Fe cation</name>
        <dbReference type="ChEBI" id="CHEBI:24875"/>
    </ligand>
</feature>
<evidence type="ECO:0000256" key="2">
    <source>
        <dbReference type="ARBA" id="ARBA00022491"/>
    </source>
</evidence>
<dbReference type="InterPro" id="IPR043135">
    <property type="entry name" value="Fur_C"/>
</dbReference>
<comment type="similarity">
    <text evidence="1 9">Belongs to the Fur family.</text>
</comment>
<accession>A0A1I1KXI2</accession>
<organism evidence="10 11">
    <name type="scientific">Massilia yuzhufengensis</name>
    <dbReference type="NCBI Taxonomy" id="1164594"/>
    <lineage>
        <taxon>Bacteria</taxon>
        <taxon>Pseudomonadati</taxon>
        <taxon>Pseudomonadota</taxon>
        <taxon>Betaproteobacteria</taxon>
        <taxon>Burkholderiales</taxon>
        <taxon>Oxalobacteraceae</taxon>
        <taxon>Telluria group</taxon>
        <taxon>Massilia</taxon>
    </lineage>
</organism>
<dbReference type="OrthoDB" id="8659436at2"/>
<dbReference type="STRING" id="1164594.SAMN05216204_108139"/>
<evidence type="ECO:0000256" key="7">
    <source>
        <dbReference type="PIRSR" id="PIRSR602481-1"/>
    </source>
</evidence>
<proteinExistence type="inferred from homology"/>
<dbReference type="Proteomes" id="UP000198639">
    <property type="component" value="Unassembled WGS sequence"/>
</dbReference>
<keyword evidence="9" id="KW-0963">Cytoplasm</keyword>
<keyword evidence="6 9" id="KW-0804">Transcription</keyword>
<dbReference type="InterPro" id="IPR002481">
    <property type="entry name" value="FUR"/>
</dbReference>
<comment type="subunit">
    <text evidence="9">Homodimer.</text>
</comment>
<dbReference type="InterPro" id="IPR036390">
    <property type="entry name" value="WH_DNA-bd_sf"/>
</dbReference>
<dbReference type="GO" id="GO:0005737">
    <property type="term" value="C:cytoplasm"/>
    <property type="evidence" value="ECO:0007669"/>
    <property type="project" value="UniProtKB-SubCell"/>
</dbReference>
<keyword evidence="2 9" id="KW-0678">Repressor</keyword>
<dbReference type="SUPFAM" id="SSF46785">
    <property type="entry name" value="Winged helix' DNA-binding domain"/>
    <property type="match status" value="1"/>
</dbReference>
<gene>
    <name evidence="9" type="primary">fur</name>
    <name evidence="10" type="ORF">SAMN05216204_108139</name>
</gene>
<feature type="binding site" evidence="7">
    <location>
        <position position="84"/>
    </location>
    <ligand>
        <name>Zn(2+)</name>
        <dbReference type="ChEBI" id="CHEBI:29105"/>
    </ligand>
</feature>
<feature type="binding site" evidence="7">
    <location>
        <position position="121"/>
    </location>
    <ligand>
        <name>Zn(2+)</name>
        <dbReference type="ChEBI" id="CHEBI:29105"/>
    </ligand>
</feature>
<evidence type="ECO:0000256" key="8">
    <source>
        <dbReference type="PIRSR" id="PIRSR602481-2"/>
    </source>
</evidence>
<keyword evidence="3 7" id="KW-0862">Zinc</keyword>
<dbReference type="Gene3D" id="3.30.1490.190">
    <property type="match status" value="1"/>
</dbReference>
<dbReference type="EMBL" id="FOLD01000008">
    <property type="protein sequence ID" value="SFC65526.1"/>
    <property type="molecule type" value="Genomic_DNA"/>
</dbReference>